<dbReference type="RefSeq" id="WP_013515348.1">
    <property type="nucleotide sequence ID" value="NC_014844.1"/>
</dbReference>
<evidence type="ECO:0000256" key="1">
    <source>
        <dbReference type="ARBA" id="ARBA00010529"/>
    </source>
</evidence>
<dbReference type="GO" id="GO:0030527">
    <property type="term" value="F:structural constituent of chromatin"/>
    <property type="evidence" value="ECO:0007669"/>
    <property type="project" value="InterPro"/>
</dbReference>
<dbReference type="KEGG" id="das:Daes_2431"/>
<dbReference type="PANTHER" id="PTHR33175">
    <property type="entry name" value="DNA-BINDING PROTEIN HU"/>
    <property type="match status" value="1"/>
</dbReference>
<name>E6VUC9_PSEA9</name>
<dbReference type="InterPro" id="IPR000119">
    <property type="entry name" value="Hist_DNA-bd"/>
</dbReference>
<dbReference type="CDD" id="cd13831">
    <property type="entry name" value="HU"/>
    <property type="match status" value="1"/>
</dbReference>
<dbReference type="OrthoDB" id="9799835at2"/>
<dbReference type="InterPro" id="IPR010992">
    <property type="entry name" value="IHF-like_DNA-bd_dom_sf"/>
</dbReference>
<dbReference type="Gene3D" id="4.10.520.10">
    <property type="entry name" value="IHF-like DNA-binding proteins"/>
    <property type="match status" value="1"/>
</dbReference>
<sequence length="92" mass="9982">MNKSELMDAVFERRTTGFSKCHVEKAVNDALDIIAEQLAKSDKVVITGFGSFEAVTTAPRLGRNPHNGEAVQIPAGKKIKFKPGKALKEAVK</sequence>
<evidence type="ECO:0000313" key="5">
    <source>
        <dbReference type="EMBL" id="ADU63436.1"/>
    </source>
</evidence>
<reference evidence="6" key="1">
    <citation type="submission" date="2010-12" db="EMBL/GenBank/DDBJ databases">
        <title>Complete sequence of Desulfovibrio aespoeensis Aspo-2.</title>
        <authorList>
            <consortium name="US DOE Joint Genome Institute"/>
            <person name="Lucas S."/>
            <person name="Copeland A."/>
            <person name="Lapidus A."/>
            <person name="Cheng J.-F."/>
            <person name="Goodwin L."/>
            <person name="Pitluck S."/>
            <person name="Chertkov O."/>
            <person name="Misra M."/>
            <person name="Detter J.C."/>
            <person name="Han C."/>
            <person name="Tapia R."/>
            <person name="Land M."/>
            <person name="Hauser L."/>
            <person name="Kyrpides N."/>
            <person name="Ivanova N."/>
            <person name="Ovchinnikova G."/>
            <person name="Pedersen K."/>
            <person name="Jagevall S."/>
            <person name="Hazen T."/>
            <person name="Woyke T."/>
        </authorList>
    </citation>
    <scope>NUCLEOTIDE SEQUENCE [LARGE SCALE GENOMIC DNA]</scope>
    <source>
        <strain evidence="6">ATCC 700646 / DSM 10631 / Aspo-2</strain>
    </source>
</reference>
<keyword evidence="3 5" id="KW-0238">DNA-binding</keyword>
<dbReference type="GO" id="GO:0003677">
    <property type="term" value="F:DNA binding"/>
    <property type="evidence" value="ECO:0007669"/>
    <property type="project" value="UniProtKB-KW"/>
</dbReference>
<dbReference type="STRING" id="643562.Daes_2431"/>
<organism evidence="5 6">
    <name type="scientific">Pseudodesulfovibrio aespoeensis (strain ATCC 700646 / DSM 10631 / Aspo-2)</name>
    <name type="common">Desulfovibrio aespoeensis</name>
    <dbReference type="NCBI Taxonomy" id="643562"/>
    <lineage>
        <taxon>Bacteria</taxon>
        <taxon>Pseudomonadati</taxon>
        <taxon>Thermodesulfobacteriota</taxon>
        <taxon>Desulfovibrionia</taxon>
        <taxon>Desulfovibrionales</taxon>
        <taxon>Desulfovibrionaceae</taxon>
    </lineage>
</organism>
<evidence type="ECO:0000256" key="4">
    <source>
        <dbReference type="RuleBase" id="RU003939"/>
    </source>
</evidence>
<protein>
    <submittedName>
        <fullName evidence="5">Histone family protein DNA-binding protein</fullName>
    </submittedName>
</protein>
<dbReference type="Proteomes" id="UP000002191">
    <property type="component" value="Chromosome"/>
</dbReference>
<accession>E6VUC9</accession>
<dbReference type="PANTHER" id="PTHR33175:SF3">
    <property type="entry name" value="DNA-BINDING PROTEIN HU-BETA"/>
    <property type="match status" value="1"/>
</dbReference>
<dbReference type="SUPFAM" id="SSF47729">
    <property type="entry name" value="IHF-like DNA-binding proteins"/>
    <property type="match status" value="1"/>
</dbReference>
<dbReference type="eggNOG" id="COG0776">
    <property type="taxonomic scope" value="Bacteria"/>
</dbReference>
<evidence type="ECO:0000256" key="3">
    <source>
        <dbReference type="ARBA" id="ARBA00023125"/>
    </source>
</evidence>
<dbReference type="EMBL" id="CP002431">
    <property type="protein sequence ID" value="ADU63436.1"/>
    <property type="molecule type" value="Genomic_DNA"/>
</dbReference>
<evidence type="ECO:0000313" key="6">
    <source>
        <dbReference type="Proteomes" id="UP000002191"/>
    </source>
</evidence>
<dbReference type="GO" id="GO:0005829">
    <property type="term" value="C:cytosol"/>
    <property type="evidence" value="ECO:0007669"/>
    <property type="project" value="TreeGrafter"/>
</dbReference>
<dbReference type="PRINTS" id="PR01727">
    <property type="entry name" value="DNABINDINGHU"/>
</dbReference>
<dbReference type="SMART" id="SM00411">
    <property type="entry name" value="BHL"/>
    <property type="match status" value="1"/>
</dbReference>
<gene>
    <name evidence="5" type="ordered locus">Daes_2431</name>
</gene>
<dbReference type="GO" id="GO:0030261">
    <property type="term" value="P:chromosome condensation"/>
    <property type="evidence" value="ECO:0007669"/>
    <property type="project" value="UniProtKB-KW"/>
</dbReference>
<dbReference type="Pfam" id="PF00216">
    <property type="entry name" value="Bac_DNA_binding"/>
    <property type="match status" value="1"/>
</dbReference>
<keyword evidence="6" id="KW-1185">Reference proteome</keyword>
<reference evidence="5 6" key="2">
    <citation type="journal article" date="2014" name="Genome Announc.">
        <title>Complete Genome Sequence of the Subsurface, Mesophilic Sulfate-Reducing Bacterium Desulfovibrio aespoeensis Aspo-2.</title>
        <authorList>
            <person name="Pedersen K."/>
            <person name="Bengtsson A."/>
            <person name="Edlund J."/>
            <person name="Rabe L."/>
            <person name="Hazen T."/>
            <person name="Chakraborty R."/>
            <person name="Goodwin L."/>
            <person name="Shapiro N."/>
        </authorList>
    </citation>
    <scope>NUCLEOTIDE SEQUENCE [LARGE SCALE GENOMIC DNA]</scope>
    <source>
        <strain evidence="6">ATCC 700646 / DSM 10631 / Aspo-2</strain>
    </source>
</reference>
<comment type="similarity">
    <text evidence="1 4">Belongs to the bacterial histone-like protein family.</text>
</comment>
<keyword evidence="2" id="KW-0226">DNA condensation</keyword>
<dbReference type="AlphaFoldDB" id="E6VUC9"/>
<evidence type="ECO:0000256" key="2">
    <source>
        <dbReference type="ARBA" id="ARBA00023067"/>
    </source>
</evidence>
<dbReference type="HOGENOM" id="CLU_105066_3_1_7"/>
<proteinExistence type="inferred from homology"/>